<comment type="caution">
    <text evidence="10">The sequence shown here is derived from an EMBL/GenBank/DDBJ whole genome shotgun (WGS) entry which is preliminary data.</text>
</comment>
<evidence type="ECO:0000313" key="11">
    <source>
        <dbReference type="Proteomes" id="UP000682403"/>
    </source>
</evidence>
<keyword evidence="11" id="KW-1185">Reference proteome</keyword>
<comment type="function">
    <text evidence="8">Transfers a GMP moiety from GTP to Mo-molybdopterin (Mo-MPT) cofactor (Moco or molybdenum cofactor) to form Mo-molybdopterin guanine dinucleotide (Mo-MGD) cofactor.</text>
</comment>
<dbReference type="RefSeq" id="WP_211558387.1">
    <property type="nucleotide sequence ID" value="NZ_JAGVRK010000001.1"/>
</dbReference>
<evidence type="ECO:0000256" key="6">
    <source>
        <dbReference type="ARBA" id="ARBA00023134"/>
    </source>
</evidence>
<comment type="catalytic activity">
    <reaction evidence="8">
        <text>Mo-molybdopterin + GTP + H(+) = Mo-molybdopterin guanine dinucleotide + diphosphate</text>
        <dbReference type="Rhea" id="RHEA:34243"/>
        <dbReference type="ChEBI" id="CHEBI:15378"/>
        <dbReference type="ChEBI" id="CHEBI:33019"/>
        <dbReference type="ChEBI" id="CHEBI:37565"/>
        <dbReference type="ChEBI" id="CHEBI:71302"/>
        <dbReference type="ChEBI" id="CHEBI:71310"/>
        <dbReference type="EC" id="2.7.7.77"/>
    </reaction>
</comment>
<accession>A0ABS5LEL6</accession>
<dbReference type="Gene3D" id="3.90.550.10">
    <property type="entry name" value="Spore Coat Polysaccharide Biosynthesis Protein SpsA, Chain A"/>
    <property type="match status" value="1"/>
</dbReference>
<dbReference type="PANTHER" id="PTHR19136">
    <property type="entry name" value="MOLYBDENUM COFACTOR GUANYLYLTRANSFERASE"/>
    <property type="match status" value="1"/>
</dbReference>
<name>A0ABS5LEL6_9BACI</name>
<evidence type="ECO:0000256" key="3">
    <source>
        <dbReference type="ARBA" id="ARBA00022723"/>
    </source>
</evidence>
<comment type="domain">
    <text evidence="8">The N-terminal domain determines nucleotide recognition and specific binding, while the C-terminal domain determines the specific binding to the target protein.</text>
</comment>
<protein>
    <recommendedName>
        <fullName evidence="8">Probable molybdenum cofactor guanylyltransferase</fullName>
        <shortName evidence="8">MoCo guanylyltransferase</shortName>
        <ecNumber evidence="8">2.7.7.77</ecNumber>
    </recommendedName>
    <alternativeName>
        <fullName evidence="8">GTP:molybdopterin guanylyltransferase</fullName>
    </alternativeName>
    <alternativeName>
        <fullName evidence="8">Mo-MPT guanylyltransferase</fullName>
    </alternativeName>
    <alternativeName>
        <fullName evidence="8">Molybdopterin guanylyltransferase</fullName>
    </alternativeName>
    <alternativeName>
        <fullName evidence="8">Molybdopterin-guanine dinucleotide synthase</fullName>
        <shortName evidence="8">MGD synthase</shortName>
    </alternativeName>
</protein>
<dbReference type="SUPFAM" id="SSF53448">
    <property type="entry name" value="Nucleotide-diphospho-sugar transferases"/>
    <property type="match status" value="1"/>
</dbReference>
<comment type="caution">
    <text evidence="8">Lacks conserved residue(s) required for the propagation of feature annotation.</text>
</comment>
<feature type="binding site" evidence="8">
    <location>
        <position position="100"/>
    </location>
    <ligand>
        <name>Mg(2+)</name>
        <dbReference type="ChEBI" id="CHEBI:18420"/>
    </ligand>
</feature>
<keyword evidence="2 8" id="KW-0808">Transferase</keyword>
<dbReference type="EMBL" id="JAGVRK010000001">
    <property type="protein sequence ID" value="MBS2969196.1"/>
    <property type="molecule type" value="Genomic_DNA"/>
</dbReference>
<keyword evidence="7 8" id="KW-0501">Molybdenum cofactor biosynthesis</keyword>
<organism evidence="10 11">
    <name type="scientific">Metabacillus flavus</name>
    <dbReference type="NCBI Taxonomy" id="2823519"/>
    <lineage>
        <taxon>Bacteria</taxon>
        <taxon>Bacillati</taxon>
        <taxon>Bacillota</taxon>
        <taxon>Bacilli</taxon>
        <taxon>Bacillales</taxon>
        <taxon>Bacillaceae</taxon>
        <taxon>Metabacillus</taxon>
    </lineage>
</organism>
<dbReference type="CDD" id="cd02503">
    <property type="entry name" value="MobA"/>
    <property type="match status" value="1"/>
</dbReference>
<dbReference type="InterPro" id="IPR029044">
    <property type="entry name" value="Nucleotide-diphossugar_trans"/>
</dbReference>
<evidence type="ECO:0000256" key="2">
    <source>
        <dbReference type="ARBA" id="ARBA00022679"/>
    </source>
</evidence>
<evidence type="ECO:0000256" key="4">
    <source>
        <dbReference type="ARBA" id="ARBA00022741"/>
    </source>
</evidence>
<feature type="binding site" evidence="8">
    <location>
        <position position="100"/>
    </location>
    <ligand>
        <name>GTP</name>
        <dbReference type="ChEBI" id="CHEBI:37565"/>
    </ligand>
</feature>
<dbReference type="EC" id="2.7.7.77" evidence="8"/>
<dbReference type="InterPro" id="IPR013482">
    <property type="entry name" value="Molybde_CF_guanTrfase"/>
</dbReference>
<keyword evidence="1 8" id="KW-0963">Cytoplasm</keyword>
<keyword evidence="6 8" id="KW-0342">GTP-binding</keyword>
<evidence type="ECO:0000256" key="1">
    <source>
        <dbReference type="ARBA" id="ARBA00022490"/>
    </source>
</evidence>
<keyword evidence="4 8" id="KW-0547">Nucleotide-binding</keyword>
<comment type="cofactor">
    <cofactor evidence="8">
        <name>Mg(2+)</name>
        <dbReference type="ChEBI" id="CHEBI:18420"/>
    </cofactor>
</comment>
<proteinExistence type="inferred from homology"/>
<sequence>MKMAGVVLAGGRSSRFGKPKMFELHNGKPFYEHSLDALKQNHLSPLVISTNEVLVQQFKRQDVRLIVEEESSSYQGPLYAIHNVMSRMDDPDWFFILSCDIPFVTAEFVDEMIGFAGDSEADAVVPVQGGRIQPLMALYHKRTIENLEKMLAADEHKLEHLLNDLHVLTIPFPEDDPAFININHARDWNTDY</sequence>
<evidence type="ECO:0000256" key="8">
    <source>
        <dbReference type="HAMAP-Rule" id="MF_00316"/>
    </source>
</evidence>
<keyword evidence="5 8" id="KW-0460">Magnesium</keyword>
<evidence type="ECO:0000313" key="10">
    <source>
        <dbReference type="EMBL" id="MBS2969196.1"/>
    </source>
</evidence>
<feature type="binding site" evidence="8">
    <location>
        <position position="20"/>
    </location>
    <ligand>
        <name>GTP</name>
        <dbReference type="ChEBI" id="CHEBI:37565"/>
    </ligand>
</feature>
<dbReference type="HAMAP" id="MF_00316">
    <property type="entry name" value="MobA"/>
    <property type="match status" value="1"/>
</dbReference>
<reference evidence="10 11" key="1">
    <citation type="submission" date="2021-04" db="EMBL/GenBank/DDBJ databases">
        <title>Metabacillus sp. strain KIGAM252 whole genome sequence.</title>
        <authorList>
            <person name="Seo M.-J."/>
            <person name="Cho E.-S."/>
            <person name="Hwang C.Y."/>
            <person name="Yoon D.J."/>
        </authorList>
    </citation>
    <scope>NUCLEOTIDE SEQUENCE [LARGE SCALE GENOMIC DNA]</scope>
    <source>
        <strain evidence="10 11">KIGAM252</strain>
    </source>
</reference>
<dbReference type="Pfam" id="PF12804">
    <property type="entry name" value="NTP_transf_3"/>
    <property type="match status" value="1"/>
</dbReference>
<comment type="subcellular location">
    <subcellularLocation>
        <location evidence="8">Cytoplasm</location>
    </subcellularLocation>
</comment>
<evidence type="ECO:0000256" key="7">
    <source>
        <dbReference type="ARBA" id="ARBA00023150"/>
    </source>
</evidence>
<keyword evidence="3 8" id="KW-0479">Metal-binding</keyword>
<evidence type="ECO:0000259" key="9">
    <source>
        <dbReference type="Pfam" id="PF12804"/>
    </source>
</evidence>
<dbReference type="Proteomes" id="UP000682403">
    <property type="component" value="Unassembled WGS sequence"/>
</dbReference>
<keyword evidence="10" id="KW-0548">Nucleotidyltransferase</keyword>
<evidence type="ECO:0000256" key="5">
    <source>
        <dbReference type="ARBA" id="ARBA00022842"/>
    </source>
</evidence>
<comment type="similarity">
    <text evidence="8">Belongs to the MobA family.</text>
</comment>
<feature type="binding site" evidence="8">
    <location>
        <begin position="8"/>
        <end position="10"/>
    </location>
    <ligand>
        <name>GTP</name>
        <dbReference type="ChEBI" id="CHEBI:37565"/>
    </ligand>
</feature>
<dbReference type="GO" id="GO:0016779">
    <property type="term" value="F:nucleotidyltransferase activity"/>
    <property type="evidence" value="ECO:0007669"/>
    <property type="project" value="UniProtKB-KW"/>
</dbReference>
<dbReference type="PANTHER" id="PTHR19136:SF81">
    <property type="entry name" value="MOLYBDENUM COFACTOR GUANYLYLTRANSFERASE"/>
    <property type="match status" value="1"/>
</dbReference>
<feature type="domain" description="MobA-like NTP transferase" evidence="9">
    <location>
        <begin position="5"/>
        <end position="163"/>
    </location>
</feature>
<dbReference type="InterPro" id="IPR025877">
    <property type="entry name" value="MobA-like_NTP_Trfase"/>
</dbReference>
<gene>
    <name evidence="8" type="primary">mobA</name>
    <name evidence="10" type="ORF">J9317_10520</name>
</gene>